<feature type="region of interest" description="Disordered" evidence="1">
    <location>
        <begin position="12"/>
        <end position="48"/>
    </location>
</feature>
<dbReference type="eggNOG" id="ENOG502S1B3">
    <property type="taxonomic scope" value="Eukaryota"/>
</dbReference>
<protein>
    <submittedName>
        <fullName evidence="2">Uncharacterized protein</fullName>
    </submittedName>
</protein>
<accession>A0A1Q2ZTP3</accession>
<name>A0A1Q2ZTP3_ZYGRO</name>
<feature type="region of interest" description="Disordered" evidence="1">
    <location>
        <begin position="147"/>
        <end position="272"/>
    </location>
</feature>
<dbReference type="Proteomes" id="UP000187013">
    <property type="component" value="Unassembled WGS sequence"/>
</dbReference>
<dbReference type="OMA" id="DINCNSA"/>
<sequence>MVEYNLDNIQHNLNTDKESPNGFEHFSPSTFSIHNDNNSDNGTQRDDKNLSEEAAKISKFDNEFLPNLDDDIPIETGFSPRNNDKITWRKIVESSNKRQEIFTKFKEASQQINPIEFESYHDFFVLNTFKKGKSVSGYVDIENVMKNNAQHHRRSKRNNHDPSVREPITSPGSSSLSDDGDYDENDDGNREIEKLSRSRESPVDEIEEGPKKRRSRTQVPVTSDDHLQIDEAELSLSTNPPGGERRSTRLLNKANNNNSSSNPDSEDSSDEHGEALIKDLYESIVPKVEQPYRRSDWVLPSRLRYTPDKQMRTKPEFEKVNLSELISVEKIQRVLSKFEGGLKGIRKTNWNSMG</sequence>
<evidence type="ECO:0000256" key="1">
    <source>
        <dbReference type="SAM" id="MobiDB-lite"/>
    </source>
</evidence>
<dbReference type="OrthoDB" id="4036116at2759"/>
<feature type="compositionally biased region" description="Basic and acidic residues" evidence="1">
    <location>
        <begin position="187"/>
        <end position="202"/>
    </location>
</feature>
<gene>
    <name evidence="2" type="ORF">ZYGR_0A02660</name>
</gene>
<organism evidence="2 3">
    <name type="scientific">Zygosaccharomyces rouxii</name>
    <dbReference type="NCBI Taxonomy" id="4956"/>
    <lineage>
        <taxon>Eukaryota</taxon>
        <taxon>Fungi</taxon>
        <taxon>Dikarya</taxon>
        <taxon>Ascomycota</taxon>
        <taxon>Saccharomycotina</taxon>
        <taxon>Saccharomycetes</taxon>
        <taxon>Saccharomycetales</taxon>
        <taxon>Saccharomycetaceae</taxon>
        <taxon>Zygosaccharomyces</taxon>
    </lineage>
</organism>
<evidence type="ECO:0000313" key="3">
    <source>
        <dbReference type="Proteomes" id="UP000187013"/>
    </source>
</evidence>
<comment type="caution">
    <text evidence="2">The sequence shown here is derived from an EMBL/GenBank/DDBJ whole genome shotgun (WGS) entry which is preliminary data.</text>
</comment>
<reference evidence="2 3" key="1">
    <citation type="submission" date="2016-08" db="EMBL/GenBank/DDBJ databases">
        <title>Draft genome sequence of allopolyploid Zygosaccharomyces rouxii.</title>
        <authorList>
            <person name="Watanabe J."/>
            <person name="Uehara K."/>
            <person name="Mogi Y."/>
            <person name="Tsukioka Y."/>
        </authorList>
    </citation>
    <scope>NUCLEOTIDE SEQUENCE [LARGE SCALE GENOMIC DNA]</scope>
    <source>
        <strain evidence="2 3">NBRC 110957</strain>
    </source>
</reference>
<dbReference type="EMBL" id="BDGX01000001">
    <property type="protein sequence ID" value="GAV46673.1"/>
    <property type="molecule type" value="Genomic_DNA"/>
</dbReference>
<proteinExistence type="predicted"/>
<evidence type="ECO:0000313" key="2">
    <source>
        <dbReference type="EMBL" id="GAV46673.1"/>
    </source>
</evidence>
<feature type="compositionally biased region" description="Polar residues" evidence="1">
    <location>
        <begin position="27"/>
        <end position="42"/>
    </location>
</feature>
<dbReference type="AlphaFoldDB" id="A0A1Q2ZTP3"/>